<name>A0A1G4K757_9SACH</name>
<proteinExistence type="predicted"/>
<evidence type="ECO:0000256" key="1">
    <source>
        <dbReference type="SAM" id="MobiDB-lite"/>
    </source>
</evidence>
<protein>
    <submittedName>
        <fullName evidence="2">LAMI_0G00386g1_1</fullName>
    </submittedName>
</protein>
<feature type="compositionally biased region" description="Basic and acidic residues" evidence="1">
    <location>
        <begin position="79"/>
        <end position="95"/>
    </location>
</feature>
<sequence>MSAVWFYPSDNWPIEPTQRSGIYRGKVTTKKVELDPKCPKTRGRVQDHAPYLISVPVSGALLSHLLKVATTNHSNSRTYDSKPCRNRGEVSSRKR</sequence>
<dbReference type="Proteomes" id="UP000191024">
    <property type="component" value="Chromosome G"/>
</dbReference>
<gene>
    <name evidence="2" type="ORF">LAMI_0G00386G</name>
</gene>
<dbReference type="EMBL" id="LT598469">
    <property type="protein sequence ID" value="SCU99719.1"/>
    <property type="molecule type" value="Genomic_DNA"/>
</dbReference>
<dbReference type="AlphaFoldDB" id="A0A1G4K757"/>
<evidence type="ECO:0000313" key="3">
    <source>
        <dbReference type="Proteomes" id="UP000191024"/>
    </source>
</evidence>
<keyword evidence="3" id="KW-1185">Reference proteome</keyword>
<accession>A0A1G4K757</accession>
<feature type="region of interest" description="Disordered" evidence="1">
    <location>
        <begin position="72"/>
        <end position="95"/>
    </location>
</feature>
<organism evidence="2 3">
    <name type="scientific">Lachancea mirantina</name>
    <dbReference type="NCBI Taxonomy" id="1230905"/>
    <lineage>
        <taxon>Eukaryota</taxon>
        <taxon>Fungi</taxon>
        <taxon>Dikarya</taxon>
        <taxon>Ascomycota</taxon>
        <taxon>Saccharomycotina</taxon>
        <taxon>Saccharomycetes</taxon>
        <taxon>Saccharomycetales</taxon>
        <taxon>Saccharomycetaceae</taxon>
        <taxon>Lachancea</taxon>
    </lineage>
</organism>
<evidence type="ECO:0000313" key="2">
    <source>
        <dbReference type="EMBL" id="SCU99719.1"/>
    </source>
</evidence>
<reference evidence="2 3" key="1">
    <citation type="submission" date="2016-03" db="EMBL/GenBank/DDBJ databases">
        <authorList>
            <person name="Devillers H."/>
        </authorList>
    </citation>
    <scope>NUCLEOTIDE SEQUENCE [LARGE SCALE GENOMIC DNA]</scope>
    <source>
        <strain evidence="2">CBS 11717</strain>
    </source>
</reference>